<evidence type="ECO:0000313" key="2">
    <source>
        <dbReference type="EMBL" id="TVU12016.1"/>
    </source>
</evidence>
<reference evidence="2 3" key="1">
    <citation type="journal article" date="2019" name="Sci. Rep.">
        <title>A high-quality genome of Eragrostis curvula grass provides insights into Poaceae evolution and supports new strategies to enhance forage quality.</title>
        <authorList>
            <person name="Carballo J."/>
            <person name="Santos B.A.C.M."/>
            <person name="Zappacosta D."/>
            <person name="Garbus I."/>
            <person name="Selva J.P."/>
            <person name="Gallo C.A."/>
            <person name="Diaz A."/>
            <person name="Albertini E."/>
            <person name="Caccamo M."/>
            <person name="Echenique V."/>
        </authorList>
    </citation>
    <scope>NUCLEOTIDE SEQUENCE [LARGE SCALE GENOMIC DNA]</scope>
    <source>
        <strain evidence="3">cv. Victoria</strain>
        <tissue evidence="2">Leaf</tissue>
    </source>
</reference>
<comment type="caution">
    <text evidence="2">The sequence shown here is derived from an EMBL/GenBank/DDBJ whole genome shotgun (WGS) entry which is preliminary data.</text>
</comment>
<feature type="domain" description="Neprosin PEP catalytic" evidence="1">
    <location>
        <begin position="20"/>
        <end position="269"/>
    </location>
</feature>
<dbReference type="InterPro" id="IPR004314">
    <property type="entry name" value="Neprosin"/>
</dbReference>
<dbReference type="EMBL" id="RWGY01000039">
    <property type="protein sequence ID" value="TVU12016.1"/>
    <property type="molecule type" value="Genomic_DNA"/>
</dbReference>
<keyword evidence="3" id="KW-1185">Reference proteome</keyword>
<evidence type="ECO:0000313" key="3">
    <source>
        <dbReference type="Proteomes" id="UP000324897"/>
    </source>
</evidence>
<name>A0A5J9TKQ0_9POAL</name>
<accession>A0A5J9TKQ0</accession>
<dbReference type="PANTHER" id="PTHR31589:SF211">
    <property type="entry name" value="OS06G0682600 PROTEIN"/>
    <property type="match status" value="1"/>
</dbReference>
<dbReference type="PANTHER" id="PTHR31589">
    <property type="entry name" value="PROTEIN, PUTATIVE (DUF239)-RELATED-RELATED"/>
    <property type="match status" value="1"/>
</dbReference>
<proteinExistence type="predicted"/>
<evidence type="ECO:0000259" key="1">
    <source>
        <dbReference type="PROSITE" id="PS52045"/>
    </source>
</evidence>
<organism evidence="2 3">
    <name type="scientific">Eragrostis curvula</name>
    <name type="common">weeping love grass</name>
    <dbReference type="NCBI Taxonomy" id="38414"/>
    <lineage>
        <taxon>Eukaryota</taxon>
        <taxon>Viridiplantae</taxon>
        <taxon>Streptophyta</taxon>
        <taxon>Embryophyta</taxon>
        <taxon>Tracheophyta</taxon>
        <taxon>Spermatophyta</taxon>
        <taxon>Magnoliopsida</taxon>
        <taxon>Liliopsida</taxon>
        <taxon>Poales</taxon>
        <taxon>Poaceae</taxon>
        <taxon>PACMAD clade</taxon>
        <taxon>Chloridoideae</taxon>
        <taxon>Eragrostideae</taxon>
        <taxon>Eragrostidinae</taxon>
        <taxon>Eragrostis</taxon>
    </lineage>
</organism>
<gene>
    <name evidence="2" type="ORF">EJB05_45634</name>
</gene>
<dbReference type="Pfam" id="PF03080">
    <property type="entry name" value="Neprosin"/>
    <property type="match status" value="1"/>
</dbReference>
<feature type="non-terminal residue" evidence="2">
    <location>
        <position position="1"/>
    </location>
</feature>
<dbReference type="Gene3D" id="3.90.1320.10">
    <property type="entry name" value="Outer-capsid protein sigma 3, large lobe"/>
    <property type="match status" value="1"/>
</dbReference>
<dbReference type="Proteomes" id="UP000324897">
    <property type="component" value="Chromosome 3"/>
</dbReference>
<dbReference type="OrthoDB" id="684544at2759"/>
<protein>
    <recommendedName>
        <fullName evidence="1">Neprosin PEP catalytic domain-containing protein</fullName>
    </recommendedName>
</protein>
<dbReference type="PROSITE" id="PS52045">
    <property type="entry name" value="NEPROSIN_PEP_CD"/>
    <property type="match status" value="1"/>
</dbReference>
<dbReference type="InterPro" id="IPR053168">
    <property type="entry name" value="Glutamic_endopeptidase"/>
</dbReference>
<dbReference type="AlphaFoldDB" id="A0A5J9TKQ0"/>
<dbReference type="Gramene" id="TVU12016">
    <property type="protein sequence ID" value="TVU12016"/>
    <property type="gene ID" value="EJB05_45634"/>
</dbReference>
<sequence>MGTGKGGGEREVPAARREVDRLSRRLFAVHKSYSDVHTKHYGLMATMDVYDFNINRDQETAAVIWVGNRGDGTQTTQNFILVGWHVKPSLYGDSRTHFFTYWTKDGFQQTGCYNTACPGFQLEAGSRAFPGDVIAPVSRINGPKQKIAVKVYKDDKTGDWWVYYGFNTNPTVVGHFPKTLFTGLAYSTADFAIGGYISNARTQKTAPMGSGSSDIRNAASFSDLKFILQDGTVSAVSGDLPSQNDNRNCYVVSPIVNGKFFYGGRGGCPV</sequence>